<dbReference type="Pfam" id="PF01185">
    <property type="entry name" value="Hydrophobin"/>
    <property type="match status" value="1"/>
</dbReference>
<dbReference type="InterPro" id="IPR001338">
    <property type="entry name" value="Class_I_Hydrophobin"/>
</dbReference>
<dbReference type="Proteomes" id="UP000324241">
    <property type="component" value="Unassembled WGS sequence"/>
</dbReference>
<dbReference type="RefSeq" id="XP_033427432.1">
    <property type="nucleotide sequence ID" value="XM_033568626.1"/>
</dbReference>
<accession>A0A5M9MM32</accession>
<keyword evidence="2" id="KW-0134">Cell wall</keyword>
<dbReference type="GeneID" id="54326656"/>
<comment type="subcellular location">
    <subcellularLocation>
        <location evidence="2">Secreted</location>
        <location evidence="2">Cell wall</location>
    </subcellularLocation>
</comment>
<feature type="signal peptide" evidence="2">
    <location>
        <begin position="1"/>
        <end position="17"/>
    </location>
</feature>
<keyword evidence="1 2" id="KW-1015">Disulfide bond</keyword>
<protein>
    <recommendedName>
        <fullName evidence="2">Hydrophobin</fullName>
    </recommendedName>
</protein>
<dbReference type="AlphaFoldDB" id="A0A5M9MM32"/>
<comment type="similarity">
    <text evidence="2">Belongs to the fungal hydrophobin family.</text>
</comment>
<evidence type="ECO:0000313" key="3">
    <source>
        <dbReference type="EMBL" id="KAA8648071.1"/>
    </source>
</evidence>
<dbReference type="OrthoDB" id="4225815at2759"/>
<dbReference type="EMBL" id="QUQM01000003">
    <property type="protein sequence ID" value="KAA8648071.1"/>
    <property type="molecule type" value="Genomic_DNA"/>
</dbReference>
<organism evidence="3 4">
    <name type="scientific">Aspergillus tanneri</name>
    <dbReference type="NCBI Taxonomy" id="1220188"/>
    <lineage>
        <taxon>Eukaryota</taxon>
        <taxon>Fungi</taxon>
        <taxon>Dikarya</taxon>
        <taxon>Ascomycota</taxon>
        <taxon>Pezizomycotina</taxon>
        <taxon>Eurotiomycetes</taxon>
        <taxon>Eurotiomycetidae</taxon>
        <taxon>Eurotiales</taxon>
        <taxon>Aspergillaceae</taxon>
        <taxon>Aspergillus</taxon>
        <taxon>Aspergillus subgen. Circumdati</taxon>
    </lineage>
</organism>
<dbReference type="GO" id="GO:0005199">
    <property type="term" value="F:structural constituent of cell wall"/>
    <property type="evidence" value="ECO:0007669"/>
    <property type="project" value="InterPro"/>
</dbReference>
<dbReference type="CDD" id="cd23507">
    <property type="entry name" value="hydrophobin_I"/>
    <property type="match status" value="1"/>
</dbReference>
<evidence type="ECO:0000256" key="2">
    <source>
        <dbReference type="RuleBase" id="RU365009"/>
    </source>
</evidence>
<evidence type="ECO:0000313" key="4">
    <source>
        <dbReference type="Proteomes" id="UP000324241"/>
    </source>
</evidence>
<evidence type="ECO:0000256" key="1">
    <source>
        <dbReference type="ARBA" id="ARBA00023157"/>
    </source>
</evidence>
<feature type="chain" id="PRO_5024473780" description="Hydrophobin" evidence="2">
    <location>
        <begin position="18"/>
        <end position="145"/>
    </location>
</feature>
<sequence length="145" mass="14755">MKFNIGLALFFAAAAVAIPTTEFHHQDPSVKFPAPEGMTIKEGVDKCGTQAQLSCCNKATVAGDTSHSGGVLSDLLGAGSGSEGASLFSQCSKLPININIIAISLQDLLKQQCKQNVVCCQTTGSSAENSGVGLALPCIALGSIA</sequence>
<dbReference type="SMART" id="SM00075">
    <property type="entry name" value="HYDRO"/>
    <property type="match status" value="1"/>
</dbReference>
<comment type="caution">
    <text evidence="3">The sequence shown here is derived from an EMBL/GenBank/DDBJ whole genome shotgun (WGS) entry which is preliminary data.</text>
</comment>
<dbReference type="VEuPathDB" id="FungiDB:EYZ11_012523"/>
<gene>
    <name evidence="3" type="ORF">ATNIH1004_003954</name>
</gene>
<keyword evidence="2" id="KW-0732">Signal</keyword>
<name>A0A5M9MM32_9EURO</name>
<keyword evidence="2" id="KW-0964">Secreted</keyword>
<proteinExistence type="inferred from homology"/>
<reference evidence="3 4" key="1">
    <citation type="submission" date="2019-08" db="EMBL/GenBank/DDBJ databases">
        <title>The genome sequence of a newly discovered highly antifungal drug resistant Aspergillus species, Aspergillus tanneri NIH 1004.</title>
        <authorList>
            <person name="Mounaud S."/>
            <person name="Singh I."/>
            <person name="Joardar V."/>
            <person name="Pakala S."/>
            <person name="Pakala S."/>
            <person name="Venepally P."/>
            <person name="Chung J.K."/>
            <person name="Losada L."/>
            <person name="Nierman W.C."/>
        </authorList>
    </citation>
    <scope>NUCLEOTIDE SEQUENCE [LARGE SCALE GENOMIC DNA]</scope>
    <source>
        <strain evidence="3 4">NIH1004</strain>
    </source>
</reference>
<dbReference type="GO" id="GO:0009277">
    <property type="term" value="C:fungal-type cell wall"/>
    <property type="evidence" value="ECO:0007669"/>
    <property type="project" value="InterPro"/>
</dbReference>